<dbReference type="Proteomes" id="UP000051681">
    <property type="component" value="Unassembled WGS sequence"/>
</dbReference>
<dbReference type="STRING" id="340021.TM5383_00478"/>
<name>A0A0P1GMA9_9RHOB</name>
<dbReference type="AlphaFoldDB" id="A0A0P1GMA9"/>
<dbReference type="Gene3D" id="1.10.10.60">
    <property type="entry name" value="Homeodomain-like"/>
    <property type="match status" value="1"/>
</dbReference>
<dbReference type="RefSeq" id="WP_058317455.1">
    <property type="nucleotide sequence ID" value="NZ_CYSF01000003.1"/>
</dbReference>
<organism evidence="5 6">
    <name type="scientific">Thalassovita mediterranea</name>
    <dbReference type="NCBI Taxonomy" id="340021"/>
    <lineage>
        <taxon>Bacteria</taxon>
        <taxon>Pseudomonadati</taxon>
        <taxon>Pseudomonadota</taxon>
        <taxon>Alphaproteobacteria</taxon>
        <taxon>Rhodobacterales</taxon>
        <taxon>Roseobacteraceae</taxon>
        <taxon>Thalassovita</taxon>
    </lineage>
</organism>
<dbReference type="InterPro" id="IPR029062">
    <property type="entry name" value="Class_I_gatase-like"/>
</dbReference>
<keyword evidence="3" id="KW-0804">Transcription</keyword>
<proteinExistence type="predicted"/>
<dbReference type="EMBL" id="CYSF01000003">
    <property type="protein sequence ID" value="CUH83293.1"/>
    <property type="molecule type" value="Genomic_DNA"/>
</dbReference>
<dbReference type="GO" id="GO:0043565">
    <property type="term" value="F:sequence-specific DNA binding"/>
    <property type="evidence" value="ECO:0007669"/>
    <property type="project" value="InterPro"/>
</dbReference>
<keyword evidence="2" id="KW-0238">DNA-binding</keyword>
<feature type="domain" description="HTH araC/xylS-type" evidence="4">
    <location>
        <begin position="221"/>
        <end position="319"/>
    </location>
</feature>
<reference evidence="5 6" key="1">
    <citation type="submission" date="2015-09" db="EMBL/GenBank/DDBJ databases">
        <authorList>
            <consortium name="Swine Surveillance"/>
        </authorList>
    </citation>
    <scope>NUCLEOTIDE SEQUENCE [LARGE SCALE GENOMIC DNA]</scope>
    <source>
        <strain evidence="5 6">CECT 8383</strain>
    </source>
</reference>
<keyword evidence="6" id="KW-1185">Reference proteome</keyword>
<dbReference type="Pfam" id="PF01965">
    <property type="entry name" value="DJ-1_PfpI"/>
    <property type="match status" value="1"/>
</dbReference>
<protein>
    <submittedName>
        <fullName evidence="5">Carnitine catabolism transcriptional activator</fullName>
    </submittedName>
</protein>
<dbReference type="GO" id="GO:0003700">
    <property type="term" value="F:DNA-binding transcription factor activity"/>
    <property type="evidence" value="ECO:0007669"/>
    <property type="project" value="InterPro"/>
</dbReference>
<dbReference type="PANTHER" id="PTHR46796">
    <property type="entry name" value="HTH-TYPE TRANSCRIPTIONAL ACTIVATOR RHAS-RELATED"/>
    <property type="match status" value="1"/>
</dbReference>
<evidence type="ECO:0000259" key="4">
    <source>
        <dbReference type="PROSITE" id="PS01124"/>
    </source>
</evidence>
<dbReference type="PROSITE" id="PS01124">
    <property type="entry name" value="HTH_ARAC_FAMILY_2"/>
    <property type="match status" value="1"/>
</dbReference>
<dbReference type="Gene3D" id="3.40.50.880">
    <property type="match status" value="1"/>
</dbReference>
<evidence type="ECO:0000256" key="2">
    <source>
        <dbReference type="ARBA" id="ARBA00023125"/>
    </source>
</evidence>
<accession>A0A0P1GMA9</accession>
<dbReference type="Pfam" id="PF12833">
    <property type="entry name" value="HTH_18"/>
    <property type="match status" value="1"/>
</dbReference>
<dbReference type="InterPro" id="IPR018060">
    <property type="entry name" value="HTH_AraC"/>
</dbReference>
<dbReference type="CDD" id="cd03136">
    <property type="entry name" value="GATase1_AraC_ArgR_like"/>
    <property type="match status" value="1"/>
</dbReference>
<sequence>MTRDSATHVAFLIFPEFPMACLTSAIEPLRAANEISGHDAFSWSVLSEDGAPVTASANVVFQPDHALGDGDKPDYIFVLSGPDARFRAPTTGNGHLRYLARHGVQIGAVSGGVFPLAASGLMLDRTCSVHWAYRSAFEAEYPEITVSDNVIVIDRNRLTVSGAAAMFDLMLGLVEEALDSSIMTEVACWFQHPLVRTAGVSQSVPAFKTDTVTEDLPLAVSKAIEVFTQNLEDPLSIADVADQVHVSSRKLERQFKAALGQSPLHYYRMLRMNAARQQVLYTRNSLTEVAQAVGYSSSSTLTRHYREAFGLSPTEERQKISRFKMENGQPFPLREG</sequence>
<evidence type="ECO:0000313" key="5">
    <source>
        <dbReference type="EMBL" id="CUH83293.1"/>
    </source>
</evidence>
<dbReference type="InterPro" id="IPR050204">
    <property type="entry name" value="AraC_XylS_family_regulators"/>
</dbReference>
<dbReference type="PANTHER" id="PTHR46796:SF12">
    <property type="entry name" value="HTH-TYPE DNA-BINDING TRANSCRIPTIONAL ACTIVATOR EUTR"/>
    <property type="match status" value="1"/>
</dbReference>
<evidence type="ECO:0000256" key="3">
    <source>
        <dbReference type="ARBA" id="ARBA00023163"/>
    </source>
</evidence>
<dbReference type="InterPro" id="IPR009057">
    <property type="entry name" value="Homeodomain-like_sf"/>
</dbReference>
<dbReference type="SUPFAM" id="SSF46689">
    <property type="entry name" value="Homeodomain-like"/>
    <property type="match status" value="2"/>
</dbReference>
<dbReference type="InterPro" id="IPR018062">
    <property type="entry name" value="HTH_AraC-typ_CS"/>
</dbReference>
<dbReference type="OrthoDB" id="9793400at2"/>
<gene>
    <name evidence="5" type="primary">cdhR_2</name>
    <name evidence="5" type="ORF">TM5383_00478</name>
</gene>
<dbReference type="InterPro" id="IPR002818">
    <property type="entry name" value="DJ-1/PfpI"/>
</dbReference>
<evidence type="ECO:0000256" key="1">
    <source>
        <dbReference type="ARBA" id="ARBA00023015"/>
    </source>
</evidence>
<keyword evidence="1" id="KW-0805">Transcription regulation</keyword>
<dbReference type="SUPFAM" id="SSF52317">
    <property type="entry name" value="Class I glutamine amidotransferase-like"/>
    <property type="match status" value="1"/>
</dbReference>
<dbReference type="PROSITE" id="PS00041">
    <property type="entry name" value="HTH_ARAC_FAMILY_1"/>
    <property type="match status" value="1"/>
</dbReference>
<dbReference type="SMART" id="SM00342">
    <property type="entry name" value="HTH_ARAC"/>
    <property type="match status" value="1"/>
</dbReference>
<evidence type="ECO:0000313" key="6">
    <source>
        <dbReference type="Proteomes" id="UP000051681"/>
    </source>
</evidence>